<evidence type="ECO:0000313" key="2">
    <source>
        <dbReference type="EMBL" id="KAH9294795.1"/>
    </source>
</evidence>
<protein>
    <submittedName>
        <fullName evidence="2">Uncharacterized protein</fullName>
    </submittedName>
</protein>
<evidence type="ECO:0000256" key="1">
    <source>
        <dbReference type="SAM" id="MobiDB-lite"/>
    </source>
</evidence>
<dbReference type="AlphaFoldDB" id="A0AA38C6Q2"/>
<dbReference type="EMBL" id="JAHRHJ020000011">
    <property type="protein sequence ID" value="KAH9294795.1"/>
    <property type="molecule type" value="Genomic_DNA"/>
</dbReference>
<feature type="region of interest" description="Disordered" evidence="1">
    <location>
        <begin position="38"/>
        <end position="70"/>
    </location>
</feature>
<gene>
    <name evidence="2" type="ORF">KI387_038383</name>
</gene>
<proteinExistence type="predicted"/>
<dbReference type="Proteomes" id="UP000824469">
    <property type="component" value="Unassembled WGS sequence"/>
</dbReference>
<organism evidence="2 3">
    <name type="scientific">Taxus chinensis</name>
    <name type="common">Chinese yew</name>
    <name type="synonym">Taxus wallichiana var. chinensis</name>
    <dbReference type="NCBI Taxonomy" id="29808"/>
    <lineage>
        <taxon>Eukaryota</taxon>
        <taxon>Viridiplantae</taxon>
        <taxon>Streptophyta</taxon>
        <taxon>Embryophyta</taxon>
        <taxon>Tracheophyta</taxon>
        <taxon>Spermatophyta</taxon>
        <taxon>Pinopsida</taxon>
        <taxon>Pinidae</taxon>
        <taxon>Conifers II</taxon>
        <taxon>Cupressales</taxon>
        <taxon>Taxaceae</taxon>
        <taxon>Taxus</taxon>
    </lineage>
</organism>
<comment type="caution">
    <text evidence="2">The sequence shown here is derived from an EMBL/GenBank/DDBJ whole genome shotgun (WGS) entry which is preliminary data.</text>
</comment>
<keyword evidence="3" id="KW-1185">Reference proteome</keyword>
<name>A0AA38C6Q2_TAXCH</name>
<evidence type="ECO:0000313" key="3">
    <source>
        <dbReference type="Proteomes" id="UP000824469"/>
    </source>
</evidence>
<feature type="non-terminal residue" evidence="2">
    <location>
        <position position="1"/>
    </location>
</feature>
<feature type="non-terminal residue" evidence="2">
    <location>
        <position position="70"/>
    </location>
</feature>
<reference evidence="2 3" key="1">
    <citation type="journal article" date="2021" name="Nat. Plants">
        <title>The Taxus genome provides insights into paclitaxel biosynthesis.</title>
        <authorList>
            <person name="Xiong X."/>
            <person name="Gou J."/>
            <person name="Liao Q."/>
            <person name="Li Y."/>
            <person name="Zhou Q."/>
            <person name="Bi G."/>
            <person name="Li C."/>
            <person name="Du R."/>
            <person name="Wang X."/>
            <person name="Sun T."/>
            <person name="Guo L."/>
            <person name="Liang H."/>
            <person name="Lu P."/>
            <person name="Wu Y."/>
            <person name="Zhang Z."/>
            <person name="Ro D.K."/>
            <person name="Shang Y."/>
            <person name="Huang S."/>
            <person name="Yan J."/>
        </authorList>
    </citation>
    <scope>NUCLEOTIDE SEQUENCE [LARGE SCALE GENOMIC DNA]</scope>
    <source>
        <strain evidence="2">Ta-2019</strain>
    </source>
</reference>
<accession>A0AA38C6Q2</accession>
<feature type="compositionally biased region" description="Basic residues" evidence="1">
    <location>
        <begin position="54"/>
        <end position="70"/>
    </location>
</feature>
<sequence>SWDNLVMAIGSTSITLKMEDVVGSLLSEEMRRKVSLNAKQVLSVQGRTKERGKYEKKRGHSKNKGRSKSP</sequence>